<dbReference type="Proteomes" id="UP000026960">
    <property type="component" value="Chromosome 6"/>
</dbReference>
<dbReference type="HOGENOM" id="CLU_1646296_0_0_1"/>
<proteinExistence type="predicted"/>
<dbReference type="Gramene" id="OBART06G23640.1">
    <property type="protein sequence ID" value="OBART06G23640.1"/>
    <property type="gene ID" value="OBART06G23640"/>
</dbReference>
<organism evidence="1">
    <name type="scientific">Oryza barthii</name>
    <dbReference type="NCBI Taxonomy" id="65489"/>
    <lineage>
        <taxon>Eukaryota</taxon>
        <taxon>Viridiplantae</taxon>
        <taxon>Streptophyta</taxon>
        <taxon>Embryophyta</taxon>
        <taxon>Tracheophyta</taxon>
        <taxon>Spermatophyta</taxon>
        <taxon>Magnoliopsida</taxon>
        <taxon>Liliopsida</taxon>
        <taxon>Poales</taxon>
        <taxon>Poaceae</taxon>
        <taxon>BOP clade</taxon>
        <taxon>Oryzoideae</taxon>
        <taxon>Oryzeae</taxon>
        <taxon>Oryzinae</taxon>
        <taxon>Oryza</taxon>
    </lineage>
</organism>
<dbReference type="EnsemblPlants" id="OBART06G23640.1">
    <property type="protein sequence ID" value="OBART06G23640.1"/>
    <property type="gene ID" value="OBART06G23640"/>
</dbReference>
<keyword evidence="2" id="KW-1185">Reference proteome</keyword>
<name>A0A0D3GJJ1_9ORYZ</name>
<evidence type="ECO:0000313" key="1">
    <source>
        <dbReference type="EnsemblPlants" id="OBART06G23640.1"/>
    </source>
</evidence>
<dbReference type="PaxDb" id="65489-OBART06G23640.1"/>
<dbReference type="AlphaFoldDB" id="A0A0D3GJJ1"/>
<reference evidence="1" key="1">
    <citation type="journal article" date="2009" name="Rice">
        <title>De Novo Next Generation Sequencing of Plant Genomes.</title>
        <authorList>
            <person name="Rounsley S."/>
            <person name="Marri P.R."/>
            <person name="Yu Y."/>
            <person name="He R."/>
            <person name="Sisneros N."/>
            <person name="Goicoechea J.L."/>
            <person name="Lee S.J."/>
            <person name="Angelova A."/>
            <person name="Kudrna D."/>
            <person name="Luo M."/>
            <person name="Affourtit J."/>
            <person name="Desany B."/>
            <person name="Knight J."/>
            <person name="Niazi F."/>
            <person name="Egholm M."/>
            <person name="Wing R.A."/>
        </authorList>
    </citation>
    <scope>NUCLEOTIDE SEQUENCE [LARGE SCALE GENOMIC DNA]</scope>
    <source>
        <strain evidence="1">cv. IRGC 105608</strain>
    </source>
</reference>
<reference evidence="1" key="2">
    <citation type="submission" date="2015-03" db="UniProtKB">
        <authorList>
            <consortium name="EnsemblPlants"/>
        </authorList>
    </citation>
    <scope>IDENTIFICATION</scope>
</reference>
<evidence type="ECO:0000313" key="2">
    <source>
        <dbReference type="Proteomes" id="UP000026960"/>
    </source>
</evidence>
<accession>A0A0D3GJJ1</accession>
<sequence length="161" mass="17887">MPTGYDATGKTWARGIALCARETADAACARERKPGGGQWARGVVLWERETEHGVAIRVCESEERGGAALSRFEGARPSDVAVCARETVGESECMEGAAAGSVSRELNFEAAIVIRESWLKRSRRYLINADMEEEWPYLLLSKEIDARHRAKRYLMEILALV</sequence>
<protein>
    <submittedName>
        <fullName evidence="1">Uncharacterized protein</fullName>
    </submittedName>
</protein>